<dbReference type="CDD" id="cd07719">
    <property type="entry name" value="arylsulfatase_AtsA-like_MBL-fold"/>
    <property type="match status" value="1"/>
</dbReference>
<sequence>MEPTIVTLGTGGGPIARSERAETSTAILVDHRTYLVDAGAGTLLRLAAAHIPLSSIAGIFITHYHIDHTGDLPALIGTRWVNRIYAPLPIVGPPGVEDITSGICRFLEPTRQARTGKIDAAPTPCSTLVPVTLKGPLREFDGKDFRLTAVLNTHYHGETARAAESLSFRFEFPHKTLYFTGDTGPSSAIISHANGSDTLISEVIDEEKMRIYLKAHYPNMNSSEMKALLVHMTSEHLTPLQVGELAKQTHVNSVILTHIVPGLDAETDDSQYTSGVKSQFTGPVYLSHDLMCFGSGSDHKI</sequence>
<dbReference type="PANTHER" id="PTHR46018">
    <property type="entry name" value="ZINC PHOSPHODIESTERASE ELAC PROTEIN 1"/>
    <property type="match status" value="1"/>
</dbReference>
<keyword evidence="1" id="KW-0378">Hydrolase</keyword>
<evidence type="ECO:0000313" key="4">
    <source>
        <dbReference type="Proteomes" id="UP000188937"/>
    </source>
</evidence>
<accession>A0A1U9KIW3</accession>
<dbReference type="EMBL" id="CP014692">
    <property type="protein sequence ID" value="AQS85688.1"/>
    <property type="molecule type" value="Genomic_DNA"/>
</dbReference>
<dbReference type="SUPFAM" id="SSF56281">
    <property type="entry name" value="Metallo-hydrolase/oxidoreductase"/>
    <property type="match status" value="1"/>
</dbReference>
<dbReference type="GO" id="GO:0042781">
    <property type="term" value="F:3'-tRNA processing endoribonuclease activity"/>
    <property type="evidence" value="ECO:0007669"/>
    <property type="project" value="TreeGrafter"/>
</dbReference>
<reference evidence="3 4" key="1">
    <citation type="submission" date="2016-03" db="EMBL/GenBank/DDBJ databases">
        <title>Acetic acid bacteria sequencing.</title>
        <authorList>
            <person name="Brandt J."/>
            <person name="Jakob F."/>
            <person name="Vogel R.F."/>
        </authorList>
    </citation>
    <scope>NUCLEOTIDE SEQUENCE [LARGE SCALE GENOMIC DNA]</scope>
    <source>
        <strain evidence="3 4">TMW2.1153</strain>
    </source>
</reference>
<keyword evidence="4" id="KW-1185">Reference proteome</keyword>
<dbReference type="SMART" id="SM00849">
    <property type="entry name" value="Lactamase_B"/>
    <property type="match status" value="1"/>
</dbReference>
<name>A0A1U9KIW3_ACEAC</name>
<dbReference type="AlphaFoldDB" id="A0A1U9KIW3"/>
<dbReference type="InterPro" id="IPR044094">
    <property type="entry name" value="AtsA-like_MBL-fold"/>
</dbReference>
<protein>
    <recommendedName>
        <fullName evidence="2">Metallo-beta-lactamase domain-containing protein</fullName>
    </recommendedName>
</protein>
<feature type="domain" description="Metallo-beta-lactamase" evidence="2">
    <location>
        <begin position="23"/>
        <end position="220"/>
    </location>
</feature>
<proteinExistence type="predicted"/>
<organism evidence="3 4">
    <name type="scientific">Acetobacter aceti</name>
    <dbReference type="NCBI Taxonomy" id="435"/>
    <lineage>
        <taxon>Bacteria</taxon>
        <taxon>Pseudomonadati</taxon>
        <taxon>Pseudomonadota</taxon>
        <taxon>Alphaproteobacteria</taxon>
        <taxon>Acetobacterales</taxon>
        <taxon>Acetobacteraceae</taxon>
        <taxon>Acetobacter</taxon>
        <taxon>Acetobacter subgen. Acetobacter</taxon>
    </lineage>
</organism>
<dbReference type="PANTHER" id="PTHR46018:SF2">
    <property type="entry name" value="ZINC PHOSPHODIESTERASE ELAC PROTEIN 1"/>
    <property type="match status" value="1"/>
</dbReference>
<dbReference type="Pfam" id="PF12706">
    <property type="entry name" value="Lactamase_B_2"/>
    <property type="match status" value="1"/>
</dbReference>
<dbReference type="Proteomes" id="UP000188937">
    <property type="component" value="Chromosome"/>
</dbReference>
<evidence type="ECO:0000256" key="1">
    <source>
        <dbReference type="ARBA" id="ARBA00022801"/>
    </source>
</evidence>
<evidence type="ECO:0000259" key="2">
    <source>
        <dbReference type="SMART" id="SM00849"/>
    </source>
</evidence>
<dbReference type="InterPro" id="IPR001279">
    <property type="entry name" value="Metallo-B-lactamas"/>
</dbReference>
<gene>
    <name evidence="3" type="ORF">A0U92_13940</name>
</gene>
<dbReference type="KEGG" id="aace:A0U92_13940"/>
<evidence type="ECO:0000313" key="3">
    <source>
        <dbReference type="EMBL" id="AQS85688.1"/>
    </source>
</evidence>
<dbReference type="Gene3D" id="3.60.15.10">
    <property type="entry name" value="Ribonuclease Z/Hydroxyacylglutathione hydrolase-like"/>
    <property type="match status" value="1"/>
</dbReference>
<dbReference type="InterPro" id="IPR036866">
    <property type="entry name" value="RibonucZ/Hydroxyglut_hydro"/>
</dbReference>